<dbReference type="InterPro" id="IPR003256">
    <property type="entry name" value="Ribosomal_uL24"/>
</dbReference>
<keyword evidence="8" id="KW-1185">Reference proteome</keyword>
<evidence type="ECO:0000313" key="7">
    <source>
        <dbReference type="EMBL" id="PVH91559.1"/>
    </source>
</evidence>
<dbReference type="Pfam" id="PF00467">
    <property type="entry name" value="KOW"/>
    <property type="match status" value="1"/>
</dbReference>
<feature type="domain" description="KOW" evidence="6">
    <location>
        <begin position="143"/>
        <end position="170"/>
    </location>
</feature>
<feature type="compositionally biased region" description="Basic and acidic residues" evidence="5">
    <location>
        <begin position="378"/>
        <end position="391"/>
    </location>
</feature>
<dbReference type="GO" id="GO:0006412">
    <property type="term" value="P:translation"/>
    <property type="evidence" value="ECO:0007669"/>
    <property type="project" value="InterPro"/>
</dbReference>
<dbReference type="Proteomes" id="UP000244855">
    <property type="component" value="Unassembled WGS sequence"/>
</dbReference>
<dbReference type="SMART" id="SM00739">
    <property type="entry name" value="KOW"/>
    <property type="match status" value="1"/>
</dbReference>
<dbReference type="GO" id="GO:1990904">
    <property type="term" value="C:ribonucleoprotein complex"/>
    <property type="evidence" value="ECO:0007669"/>
    <property type="project" value="UniProtKB-KW"/>
</dbReference>
<dbReference type="InterPro" id="IPR005824">
    <property type="entry name" value="KOW"/>
</dbReference>
<dbReference type="InterPro" id="IPR041988">
    <property type="entry name" value="Ribosomal_uL24_KOW"/>
</dbReference>
<dbReference type="OrthoDB" id="359154at2759"/>
<dbReference type="Gene3D" id="2.30.30.30">
    <property type="match status" value="1"/>
</dbReference>
<dbReference type="AlphaFoldDB" id="A0A2V1D1Q4"/>
<feature type="compositionally biased region" description="Low complexity" evidence="5">
    <location>
        <begin position="1"/>
        <end position="17"/>
    </location>
</feature>
<evidence type="ECO:0000256" key="2">
    <source>
        <dbReference type="ARBA" id="ARBA00022980"/>
    </source>
</evidence>
<dbReference type="CDD" id="cd06089">
    <property type="entry name" value="KOW_RPL26"/>
    <property type="match status" value="1"/>
</dbReference>
<dbReference type="EMBL" id="KZ805839">
    <property type="protein sequence ID" value="PVH91559.1"/>
    <property type="molecule type" value="Genomic_DNA"/>
</dbReference>
<protein>
    <recommendedName>
        <fullName evidence="6">KOW domain-containing protein</fullName>
    </recommendedName>
</protein>
<dbReference type="InterPro" id="IPR014722">
    <property type="entry name" value="Rib_uL2_dom2"/>
</dbReference>
<dbReference type="PROSITE" id="PS01108">
    <property type="entry name" value="RIBOSOMAL_L24"/>
    <property type="match status" value="1"/>
</dbReference>
<dbReference type="GO" id="GO:0003735">
    <property type="term" value="F:structural constituent of ribosome"/>
    <property type="evidence" value="ECO:0007669"/>
    <property type="project" value="InterPro"/>
</dbReference>
<dbReference type="STRING" id="97972.A0A2V1D1Q4"/>
<evidence type="ECO:0000256" key="4">
    <source>
        <dbReference type="SAM" id="Coils"/>
    </source>
</evidence>
<accession>A0A2V1D1Q4</accession>
<reference evidence="7 8" key="1">
    <citation type="journal article" date="2018" name="Sci. Rep.">
        <title>Comparative genomics provides insights into the lifestyle and reveals functional heterogeneity of dark septate endophytic fungi.</title>
        <authorList>
            <person name="Knapp D.G."/>
            <person name="Nemeth J.B."/>
            <person name="Barry K."/>
            <person name="Hainaut M."/>
            <person name="Henrissat B."/>
            <person name="Johnson J."/>
            <person name="Kuo A."/>
            <person name="Lim J.H.P."/>
            <person name="Lipzen A."/>
            <person name="Nolan M."/>
            <person name="Ohm R.A."/>
            <person name="Tamas L."/>
            <person name="Grigoriev I.V."/>
            <person name="Spatafora J.W."/>
            <person name="Nagy L.G."/>
            <person name="Kovacs G.M."/>
        </authorList>
    </citation>
    <scope>NUCLEOTIDE SEQUENCE [LARGE SCALE GENOMIC DNA]</scope>
    <source>
        <strain evidence="7 8">DSE2036</strain>
    </source>
</reference>
<feature type="region of interest" description="Disordered" evidence="5">
    <location>
        <begin position="493"/>
        <end position="515"/>
    </location>
</feature>
<dbReference type="PROSITE" id="PS50096">
    <property type="entry name" value="IQ"/>
    <property type="match status" value="1"/>
</dbReference>
<comment type="similarity">
    <text evidence="1">Belongs to the universal ribosomal protein uL24 family.</text>
</comment>
<keyword evidence="2" id="KW-0689">Ribosomal protein</keyword>
<evidence type="ECO:0000313" key="8">
    <source>
        <dbReference type="Proteomes" id="UP000244855"/>
    </source>
</evidence>
<evidence type="ECO:0000256" key="3">
    <source>
        <dbReference type="ARBA" id="ARBA00023274"/>
    </source>
</evidence>
<proteinExistence type="inferred from homology"/>
<dbReference type="GO" id="GO:0005840">
    <property type="term" value="C:ribosome"/>
    <property type="evidence" value="ECO:0007669"/>
    <property type="project" value="UniProtKB-KW"/>
</dbReference>
<organism evidence="7 8">
    <name type="scientific">Periconia macrospinosa</name>
    <dbReference type="NCBI Taxonomy" id="97972"/>
    <lineage>
        <taxon>Eukaryota</taxon>
        <taxon>Fungi</taxon>
        <taxon>Dikarya</taxon>
        <taxon>Ascomycota</taxon>
        <taxon>Pezizomycotina</taxon>
        <taxon>Dothideomycetes</taxon>
        <taxon>Pleosporomycetidae</taxon>
        <taxon>Pleosporales</taxon>
        <taxon>Massarineae</taxon>
        <taxon>Periconiaceae</taxon>
        <taxon>Periconia</taxon>
    </lineage>
</organism>
<evidence type="ECO:0000256" key="1">
    <source>
        <dbReference type="ARBA" id="ARBA00010618"/>
    </source>
</evidence>
<feature type="coiled-coil region" evidence="4">
    <location>
        <begin position="324"/>
        <end position="351"/>
    </location>
</feature>
<sequence>MPPISSAPVRAAPSAKAIAKKKAIQKMQATLRWHERDRKQRKQRKTEQYEYKRYRLELVKQQHNKVRNIARNALRDVREDWKLGPLRPNRVSGLQEGMYGVVTERSLSLTALPKHLSQRINEDREKQGLPPQHLVVNDKIYLPYVVGDRVVVIAGREKGKIGAIQAVDKDALMFTVQGVNTQYLDSKLLAGGDPTDKTNRAPHEIQFGINDIRLVIPYRITTASGRYIYQDVVVDNVILERHTTGVDPFTGIDYGNDEFPAEHRFDPETNLPVFKRYIAGTKRAIPWPWEKDEEKLKEKEDAVVAQEKPGFLTRVRRLPNDLRERIAARRNAAARAEEKRLEREAEELSLVDSDIAESQQLSGTRTDRPDNILTYDDDTGRNKSDPTDETLRNFSPTLAYPPFPAGLPTELLQEVREKRREAAQDALDEDTPRVSRAERRKIRENERKKREMETMKTPLQLRWEVMRAKQAAEKKEVDREQLLLALGKHMQGNGIELTPKRSQAARNAEKQLDVE</sequence>
<evidence type="ECO:0000256" key="5">
    <source>
        <dbReference type="SAM" id="MobiDB-lite"/>
    </source>
</evidence>
<evidence type="ECO:0000259" key="6">
    <source>
        <dbReference type="SMART" id="SM00739"/>
    </source>
</evidence>
<dbReference type="InterPro" id="IPR005825">
    <property type="entry name" value="Ribosomal_uL24_CS"/>
</dbReference>
<dbReference type="PANTHER" id="PTHR12903">
    <property type="entry name" value="MITOCHONDRIAL RIBOSOMAL PROTEIN L24"/>
    <property type="match status" value="1"/>
</dbReference>
<feature type="compositionally biased region" description="Basic and acidic residues" evidence="5">
    <location>
        <begin position="430"/>
        <end position="440"/>
    </location>
</feature>
<keyword evidence="3" id="KW-0687">Ribonucleoprotein</keyword>
<feature type="region of interest" description="Disordered" evidence="5">
    <location>
        <begin position="1"/>
        <end position="23"/>
    </location>
</feature>
<gene>
    <name evidence="7" type="ORF">DM02DRAFT_620457</name>
</gene>
<dbReference type="InterPro" id="IPR008991">
    <property type="entry name" value="Translation_prot_SH3-like_sf"/>
</dbReference>
<keyword evidence="4" id="KW-0175">Coiled coil</keyword>
<name>A0A2V1D1Q4_9PLEO</name>
<dbReference type="GO" id="GO:0003723">
    <property type="term" value="F:RNA binding"/>
    <property type="evidence" value="ECO:0007669"/>
    <property type="project" value="InterPro"/>
</dbReference>
<feature type="compositionally biased region" description="Basic and acidic residues" evidence="5">
    <location>
        <begin position="413"/>
        <end position="423"/>
    </location>
</feature>
<feature type="region of interest" description="Disordered" evidence="5">
    <location>
        <begin position="352"/>
        <end position="440"/>
    </location>
</feature>
<dbReference type="SUPFAM" id="SSF50104">
    <property type="entry name" value="Translation proteins SH3-like domain"/>
    <property type="match status" value="1"/>
</dbReference>